<dbReference type="GO" id="GO:1990281">
    <property type="term" value="C:efflux pump complex"/>
    <property type="evidence" value="ECO:0007669"/>
    <property type="project" value="TreeGrafter"/>
</dbReference>
<evidence type="ECO:0000259" key="3">
    <source>
        <dbReference type="Pfam" id="PF25989"/>
    </source>
</evidence>
<gene>
    <name evidence="4" type="ORF">CXZ10_07370</name>
</gene>
<dbReference type="PANTHER" id="PTHR30469">
    <property type="entry name" value="MULTIDRUG RESISTANCE PROTEIN MDTA"/>
    <property type="match status" value="1"/>
</dbReference>
<dbReference type="Gene3D" id="2.40.420.20">
    <property type="match status" value="1"/>
</dbReference>
<comment type="caution">
    <text evidence="4">The sequence shown here is derived from an EMBL/GenBank/DDBJ whole genome shotgun (WGS) entry which is preliminary data.</text>
</comment>
<dbReference type="Gene3D" id="1.10.287.470">
    <property type="entry name" value="Helix hairpin bin"/>
    <property type="match status" value="1"/>
</dbReference>
<evidence type="ECO:0000313" key="4">
    <source>
        <dbReference type="EMBL" id="PKR89710.1"/>
    </source>
</evidence>
<dbReference type="NCBIfam" id="TIGR01730">
    <property type="entry name" value="RND_mfp"/>
    <property type="match status" value="1"/>
</dbReference>
<reference evidence="4 5" key="1">
    <citation type="submission" date="2017-12" db="EMBL/GenBank/DDBJ databases">
        <title>Anaerobic carbon monoxide metabolism by Pleomorphomonas carboxyditropha sp. nov., a new mesophilic hydrogenogenic carboxidotroph.</title>
        <authorList>
            <person name="Esquivel-Elizondo S."/>
            <person name="Krajmalnik-Brown R."/>
        </authorList>
    </citation>
    <scope>NUCLEOTIDE SEQUENCE [LARGE SCALE GENOMIC DNA]</scope>
    <source>
        <strain evidence="4 5">R5-392</strain>
    </source>
</reference>
<dbReference type="AlphaFoldDB" id="A0A2N3LYL0"/>
<proteinExistence type="inferred from homology"/>
<protein>
    <submittedName>
        <fullName evidence="4">Efflux RND transporter periplasmic adaptor subunit</fullName>
    </submittedName>
</protein>
<dbReference type="InterPro" id="IPR006143">
    <property type="entry name" value="RND_pump_MFP"/>
</dbReference>
<dbReference type="EMBL" id="PJNW01000004">
    <property type="protein sequence ID" value="PKR89710.1"/>
    <property type="molecule type" value="Genomic_DNA"/>
</dbReference>
<sequence length="427" mass="44258">MCSQINFCSCLSAGTGRSRGSSTMKFWVMPLAGAVLASTIVTLPALAEEPATQPAAATQETAPTVSVVSATRKELSQKVIVTGTLVAREQVLVTPGVEGLKIESLHFDAGDRVEEGAVLARLAVDTIDVLLAQNTSQLASTDAQIAQARAQITSAEALVTQTSLAFQRGQALVGTNAIAKDAFDQRQLAADQAKAQLQVAREAFSAAEAGRKLVEAQRAELELRRSKTEIRAPRAGLILSRNAVVGQIASASGNPLFVIAEKGDIELDADVTETLLPELEVGQKVTVQPSGSATTVAGVVRLVQPEINAATRLGKARIALPEAKDLRVGAFARGTVEVARSEGLVVPVSAIADNPDGQTVQVVKDGVVDTRKVKTGLSDAGLVEVTEGIAEGEFVVSKAGTFLRGGDKVKPQVVTDAGTKTGAGVKG</sequence>
<organism evidence="4 5">
    <name type="scientific">Pleomorphomonas diazotrophica</name>
    <dbReference type="NCBI Taxonomy" id="1166257"/>
    <lineage>
        <taxon>Bacteria</taxon>
        <taxon>Pseudomonadati</taxon>
        <taxon>Pseudomonadota</taxon>
        <taxon>Alphaproteobacteria</taxon>
        <taxon>Hyphomicrobiales</taxon>
        <taxon>Pleomorphomonadaceae</taxon>
        <taxon>Pleomorphomonas</taxon>
    </lineage>
</organism>
<evidence type="ECO:0000259" key="2">
    <source>
        <dbReference type="Pfam" id="PF25954"/>
    </source>
</evidence>
<dbReference type="PANTHER" id="PTHR30469:SF15">
    <property type="entry name" value="HLYD FAMILY OF SECRETION PROTEINS"/>
    <property type="match status" value="1"/>
</dbReference>
<comment type="similarity">
    <text evidence="1">Belongs to the membrane fusion protein (MFP) (TC 8.A.1) family.</text>
</comment>
<dbReference type="GO" id="GO:0015562">
    <property type="term" value="F:efflux transmembrane transporter activity"/>
    <property type="evidence" value="ECO:0007669"/>
    <property type="project" value="TreeGrafter"/>
</dbReference>
<keyword evidence="5" id="KW-1185">Reference proteome</keyword>
<dbReference type="Pfam" id="PF25989">
    <property type="entry name" value="YknX_C"/>
    <property type="match status" value="1"/>
</dbReference>
<dbReference type="Proteomes" id="UP000233491">
    <property type="component" value="Unassembled WGS sequence"/>
</dbReference>
<accession>A0A2N3LYL0</accession>
<dbReference type="OrthoDB" id="7422354at2"/>
<name>A0A2N3LYL0_9HYPH</name>
<feature type="domain" description="CusB-like beta-barrel" evidence="2">
    <location>
        <begin position="267"/>
        <end position="336"/>
    </location>
</feature>
<evidence type="ECO:0000256" key="1">
    <source>
        <dbReference type="ARBA" id="ARBA00009477"/>
    </source>
</evidence>
<dbReference type="Gene3D" id="2.40.50.100">
    <property type="match status" value="1"/>
</dbReference>
<dbReference type="InterPro" id="IPR058637">
    <property type="entry name" value="YknX-like_C"/>
</dbReference>
<dbReference type="InterPro" id="IPR058792">
    <property type="entry name" value="Beta-barrel_RND_2"/>
</dbReference>
<evidence type="ECO:0000313" key="5">
    <source>
        <dbReference type="Proteomes" id="UP000233491"/>
    </source>
</evidence>
<dbReference type="Pfam" id="PF25954">
    <property type="entry name" value="Beta-barrel_RND_2"/>
    <property type="match status" value="1"/>
</dbReference>
<dbReference type="SUPFAM" id="SSF111369">
    <property type="entry name" value="HlyD-like secretion proteins"/>
    <property type="match status" value="1"/>
</dbReference>
<feature type="domain" description="YknX-like C-terminal permuted SH3-like" evidence="3">
    <location>
        <begin position="343"/>
        <end position="410"/>
    </location>
</feature>
<dbReference type="Gene3D" id="2.40.30.170">
    <property type="match status" value="1"/>
</dbReference>